<gene>
    <name evidence="2" type="ORF">A4X09_0g6239</name>
</gene>
<proteinExistence type="predicted"/>
<dbReference type="AlphaFoldDB" id="A0A8X7N483"/>
<feature type="compositionally biased region" description="Basic residues" evidence="1">
    <location>
        <begin position="213"/>
        <end position="232"/>
    </location>
</feature>
<feature type="region of interest" description="Disordered" evidence="1">
    <location>
        <begin position="594"/>
        <end position="615"/>
    </location>
</feature>
<evidence type="ECO:0000313" key="3">
    <source>
        <dbReference type="Proteomes" id="UP000078113"/>
    </source>
</evidence>
<feature type="compositionally biased region" description="Pro residues" evidence="1">
    <location>
        <begin position="172"/>
        <end position="183"/>
    </location>
</feature>
<feature type="region of interest" description="Disordered" evidence="1">
    <location>
        <begin position="692"/>
        <end position="751"/>
    </location>
</feature>
<reference evidence="2" key="2">
    <citation type="journal article" date="2019" name="IMA Fungus">
        <title>Genome sequencing and comparison of five Tilletia species to identify candidate genes for the detection of regulated species infecting wheat.</title>
        <authorList>
            <person name="Nguyen H.D.T."/>
            <person name="Sultana T."/>
            <person name="Kesanakurti P."/>
            <person name="Hambleton S."/>
        </authorList>
    </citation>
    <scope>NUCLEOTIDE SEQUENCE</scope>
    <source>
        <strain evidence="2">DAOMC 236422</strain>
    </source>
</reference>
<comment type="caution">
    <text evidence="2">The sequence shown here is derived from an EMBL/GenBank/DDBJ whole genome shotgun (WGS) entry which is preliminary data.</text>
</comment>
<protein>
    <submittedName>
        <fullName evidence="2">Uncharacterized protein</fullName>
    </submittedName>
</protein>
<name>A0A8X7N483_9BASI</name>
<feature type="compositionally biased region" description="Low complexity" evidence="1">
    <location>
        <begin position="233"/>
        <end position="260"/>
    </location>
</feature>
<accession>A0A8X7N483</accession>
<reference evidence="2" key="1">
    <citation type="submission" date="2016-04" db="EMBL/GenBank/DDBJ databases">
        <authorList>
            <person name="Nguyen H.D."/>
            <person name="Samba Siva P."/>
            <person name="Cullis J."/>
            <person name="Levesque C.A."/>
            <person name="Hambleton S."/>
        </authorList>
    </citation>
    <scope>NUCLEOTIDE SEQUENCE</scope>
    <source>
        <strain evidence="2">DAOMC 236422</strain>
    </source>
</reference>
<feature type="region of interest" description="Disordered" evidence="1">
    <location>
        <begin position="373"/>
        <end position="512"/>
    </location>
</feature>
<feature type="compositionally biased region" description="Low complexity" evidence="1">
    <location>
        <begin position="604"/>
        <end position="615"/>
    </location>
</feature>
<feature type="compositionally biased region" description="Low complexity" evidence="1">
    <location>
        <begin position="17"/>
        <end position="57"/>
    </location>
</feature>
<feature type="compositionally biased region" description="Low complexity" evidence="1">
    <location>
        <begin position="121"/>
        <end position="136"/>
    </location>
</feature>
<feature type="compositionally biased region" description="Low complexity" evidence="1">
    <location>
        <begin position="742"/>
        <end position="751"/>
    </location>
</feature>
<evidence type="ECO:0000313" key="2">
    <source>
        <dbReference type="EMBL" id="KAE8266108.1"/>
    </source>
</evidence>
<feature type="region of interest" description="Disordered" evidence="1">
    <location>
        <begin position="529"/>
        <end position="563"/>
    </location>
</feature>
<feature type="compositionally biased region" description="Low complexity" evidence="1">
    <location>
        <begin position="477"/>
        <end position="497"/>
    </location>
</feature>
<dbReference type="Proteomes" id="UP000078113">
    <property type="component" value="Unassembled WGS sequence"/>
</dbReference>
<feature type="compositionally biased region" description="Basic and acidic residues" evidence="1">
    <location>
        <begin position="535"/>
        <end position="545"/>
    </location>
</feature>
<evidence type="ECO:0000256" key="1">
    <source>
        <dbReference type="SAM" id="MobiDB-lite"/>
    </source>
</evidence>
<feature type="region of interest" description="Disordered" evidence="1">
    <location>
        <begin position="1"/>
        <end position="303"/>
    </location>
</feature>
<organism evidence="2 3">
    <name type="scientific">Tilletia walkeri</name>
    <dbReference type="NCBI Taxonomy" id="117179"/>
    <lineage>
        <taxon>Eukaryota</taxon>
        <taxon>Fungi</taxon>
        <taxon>Dikarya</taxon>
        <taxon>Basidiomycota</taxon>
        <taxon>Ustilaginomycotina</taxon>
        <taxon>Exobasidiomycetes</taxon>
        <taxon>Tilletiales</taxon>
        <taxon>Tilletiaceae</taxon>
        <taxon>Tilletia</taxon>
    </lineage>
</organism>
<feature type="compositionally biased region" description="Low complexity" evidence="1">
    <location>
        <begin position="184"/>
        <end position="212"/>
    </location>
</feature>
<feature type="compositionally biased region" description="Basic and acidic residues" evidence="1">
    <location>
        <begin position="460"/>
        <end position="470"/>
    </location>
</feature>
<dbReference type="EMBL" id="LWDG02000381">
    <property type="protein sequence ID" value="KAE8266108.1"/>
    <property type="molecule type" value="Genomic_DNA"/>
</dbReference>
<feature type="compositionally biased region" description="Polar residues" evidence="1">
    <location>
        <begin position="1"/>
        <end position="16"/>
    </location>
</feature>
<feature type="compositionally biased region" description="Polar residues" evidence="1">
    <location>
        <begin position="551"/>
        <end position="563"/>
    </location>
</feature>
<feature type="compositionally biased region" description="Basic and acidic residues" evidence="1">
    <location>
        <begin position="427"/>
        <end position="446"/>
    </location>
</feature>
<sequence>MSRTAPSTARPSITHDQQLLLKQQQQQPSSASASAAIGSTATTSRRLAAVAAAAAHANPPPPPSAATTASRETDIDIVISRSSSVESRRSLSPNLLKRPLSPPLPAAHSSVVSLQPPPPSSSSCSSPSSSRSSSLSNQHRVADHYQQQQQQQQPPAVLADSGYPSGPIQAHPLPPKPDAPLPARPQTRTRSPSGSRSVSRPRSHSQSQNQHNYPHHHQNQHHHSSQPHHLHHSSSTSSSSAAASPTSAPYPSSSSVSSSSYGVGVYGTYHRSSHHSSSLSSFSARSHPSPATSLSSASTSSLRTPPDLLLNPSSGAVLSAAGNLIGGTGILGDKDKKYYSLLQQDSQQVEPTRTLSMDAIKERLKLIDSLGKGQGAGIKDALPRPPHGRNGTKISADTKLSAPKPAESSGSKISLTKLDKQQATSMAREKESNRLRPSPDRLRDATPTDLGSVSRKRKPRGDESDNERAPTSKKAKGSSSSLSASASASSSKSRSVSRTPSERSADGSLPPKNWTLEILQDCSRQYKVRGRQLKHSGDRRAKEFQDPGSVGASQGLTRQESNETAALEHTDAILHYVYAFWCDDQIRALTATRKGGSDQQARLSGTTTTTPSSSALSHCTPANWITLFGLLEFSTKLHQRMGWTHLAGLCKLVEAMVRHMLVCHEQRALNARMGKLNASAQVTLPMLLGGKGDEEMMETAPPTPGGPESQAGGGAQDQNGSSRPGVGNGTSPSKSGNGGGSSTEVAASSAVAANATESHLKELSEVTESLSRLTRESERVSLLFTEARSALSYTVLREHFPLTWAACISSDLDAATSAADLEPDEAVGFGSEGRISLARFAWPIEYNSGVTHVVCFGRALVAELARGRRVGYTPAPVMSA</sequence>
<keyword evidence="3" id="KW-1185">Reference proteome</keyword>
<feature type="compositionally biased region" description="Low complexity" evidence="1">
    <location>
        <begin position="275"/>
        <end position="303"/>
    </location>
</feature>